<name>A0A024GEF8_9STRA</name>
<dbReference type="AlphaFoldDB" id="A0A024GEF8"/>
<proteinExistence type="predicted"/>
<organism evidence="1 2">
    <name type="scientific">Albugo candida</name>
    <dbReference type="NCBI Taxonomy" id="65357"/>
    <lineage>
        <taxon>Eukaryota</taxon>
        <taxon>Sar</taxon>
        <taxon>Stramenopiles</taxon>
        <taxon>Oomycota</taxon>
        <taxon>Peronosporomycetes</taxon>
        <taxon>Albuginales</taxon>
        <taxon>Albuginaceae</taxon>
        <taxon>Albugo</taxon>
    </lineage>
</organism>
<gene>
    <name evidence="1" type="ORF">BN9_055500</name>
</gene>
<evidence type="ECO:0000313" key="1">
    <source>
        <dbReference type="EMBL" id="CCI44726.1"/>
    </source>
</evidence>
<dbReference type="EMBL" id="CAIX01000078">
    <property type="protein sequence ID" value="CCI44726.1"/>
    <property type="molecule type" value="Genomic_DNA"/>
</dbReference>
<evidence type="ECO:0000313" key="2">
    <source>
        <dbReference type="Proteomes" id="UP000053237"/>
    </source>
</evidence>
<dbReference type="InParanoid" id="A0A024GEF8"/>
<dbReference type="Proteomes" id="UP000053237">
    <property type="component" value="Unassembled WGS sequence"/>
</dbReference>
<accession>A0A024GEF8</accession>
<comment type="caution">
    <text evidence="1">The sequence shown here is derived from an EMBL/GenBank/DDBJ whole genome shotgun (WGS) entry which is preliminary data.</text>
</comment>
<sequence>MTSSLMSFLESRYHRCALLVPLKEFRRMVKFFVIEDMGRYNSKGCSLSTDACKCEENESHNKYPKKQNTVMAENWSIAVSEELIAAKEISHIICHDYSELPSLHPYEHHNEICSNSNKIPDV</sequence>
<protein>
    <submittedName>
        <fullName evidence="1">Uncharacterized protein</fullName>
    </submittedName>
</protein>
<keyword evidence="2" id="KW-1185">Reference proteome</keyword>
<reference evidence="1 2" key="1">
    <citation type="submission" date="2012-05" db="EMBL/GenBank/DDBJ databases">
        <title>Recombination and specialization in a pathogen metapopulation.</title>
        <authorList>
            <person name="Gardiner A."/>
            <person name="Kemen E."/>
            <person name="Schultz-Larsen T."/>
            <person name="MacLean D."/>
            <person name="Van Oosterhout C."/>
            <person name="Jones J.D.G."/>
        </authorList>
    </citation>
    <scope>NUCLEOTIDE SEQUENCE [LARGE SCALE GENOMIC DNA]</scope>
    <source>
        <strain evidence="1 2">Ac Nc2</strain>
    </source>
</reference>